<evidence type="ECO:0000313" key="3">
    <source>
        <dbReference type="Proteomes" id="UP000289784"/>
    </source>
</evidence>
<reference evidence="2 3" key="1">
    <citation type="submission" date="2019-01" db="EMBL/GenBank/DDBJ databases">
        <title>Pseudoxanthomonas composti sp. nov., isolated from compost.</title>
        <authorList>
            <person name="Yang G."/>
        </authorList>
    </citation>
    <scope>NUCLEOTIDE SEQUENCE [LARGE SCALE GENOMIC DNA]</scope>
    <source>
        <strain evidence="2 3">GSS15</strain>
    </source>
</reference>
<feature type="transmembrane region" description="Helical" evidence="1">
    <location>
        <begin position="110"/>
        <end position="127"/>
    </location>
</feature>
<accession>A0A4Q1JWN1</accession>
<evidence type="ECO:0000313" key="2">
    <source>
        <dbReference type="EMBL" id="RXR07015.1"/>
    </source>
</evidence>
<dbReference type="OrthoDB" id="5360192at2"/>
<dbReference type="Proteomes" id="UP000289784">
    <property type="component" value="Unassembled WGS sequence"/>
</dbReference>
<comment type="caution">
    <text evidence="2">The sequence shown here is derived from an EMBL/GenBank/DDBJ whole genome shotgun (WGS) entry which is preliminary data.</text>
</comment>
<gene>
    <name evidence="2" type="ORF">EPA99_03505</name>
</gene>
<dbReference type="AlphaFoldDB" id="A0A4Q1JWN1"/>
<keyword evidence="1" id="KW-0472">Membrane</keyword>
<feature type="transmembrane region" description="Helical" evidence="1">
    <location>
        <begin position="37"/>
        <end position="57"/>
    </location>
</feature>
<evidence type="ECO:0000256" key="1">
    <source>
        <dbReference type="SAM" id="Phobius"/>
    </source>
</evidence>
<keyword evidence="3" id="KW-1185">Reference proteome</keyword>
<proteinExistence type="predicted"/>
<keyword evidence="1" id="KW-0812">Transmembrane</keyword>
<organism evidence="2 3">
    <name type="scientific">Pseudoxanthomonas composti</name>
    <dbReference type="NCBI Taxonomy" id="2137479"/>
    <lineage>
        <taxon>Bacteria</taxon>
        <taxon>Pseudomonadati</taxon>
        <taxon>Pseudomonadota</taxon>
        <taxon>Gammaproteobacteria</taxon>
        <taxon>Lysobacterales</taxon>
        <taxon>Lysobacteraceae</taxon>
        <taxon>Pseudoxanthomonas</taxon>
    </lineage>
</organism>
<sequence>MRRRPLRSRPVQCLAIVIVIVLGLASRKYPQALPAVLGKWPGDALWAWMMFLMVGFLRPAWSTAAVAALAAAICFAVEFSQLIRTPWLVALRDTTLGHLVLGSGFHASDLLAYLVGIALGVAFESMWRARLGRRR</sequence>
<keyword evidence="1" id="KW-1133">Transmembrane helix</keyword>
<dbReference type="EMBL" id="SAWZ01000002">
    <property type="protein sequence ID" value="RXR07015.1"/>
    <property type="molecule type" value="Genomic_DNA"/>
</dbReference>
<dbReference type="InterPro" id="IPR021257">
    <property type="entry name" value="DUF2809"/>
</dbReference>
<protein>
    <submittedName>
        <fullName evidence="2">DUF2809 domain-containing protein</fullName>
    </submittedName>
</protein>
<dbReference type="Pfam" id="PF10990">
    <property type="entry name" value="DUF2809"/>
    <property type="match status" value="1"/>
</dbReference>
<name>A0A4Q1JWN1_9GAMM</name>
<feature type="transmembrane region" description="Helical" evidence="1">
    <location>
        <begin position="64"/>
        <end position="83"/>
    </location>
</feature>